<dbReference type="InterPro" id="IPR002734">
    <property type="entry name" value="RibDG_C"/>
</dbReference>
<dbReference type="SUPFAM" id="SSF53597">
    <property type="entry name" value="Dihydrofolate reductase-like"/>
    <property type="match status" value="1"/>
</dbReference>
<evidence type="ECO:0000256" key="3">
    <source>
        <dbReference type="ARBA" id="ARBA00004910"/>
    </source>
</evidence>
<dbReference type="GO" id="GO:0008703">
    <property type="term" value="F:5-amino-6-(5-phosphoribosylamino)uracil reductase activity"/>
    <property type="evidence" value="ECO:0007669"/>
    <property type="project" value="UniProtKB-EC"/>
</dbReference>
<evidence type="ECO:0000256" key="8">
    <source>
        <dbReference type="ARBA" id="ARBA00022801"/>
    </source>
</evidence>
<dbReference type="GO" id="GO:0050661">
    <property type="term" value="F:NADP binding"/>
    <property type="evidence" value="ECO:0007669"/>
    <property type="project" value="InterPro"/>
</dbReference>
<keyword evidence="12" id="KW-0511">Multifunctional enzyme</keyword>
<dbReference type="InterPro" id="IPR016192">
    <property type="entry name" value="APOBEC/CMP_deaminase_Zn-bd"/>
</dbReference>
<sequence length="368" mass="38508">MSFSAEDHLYMAQALRLAESGRCLTTPNPAVGCVLVRQGRVIGQGHTQPVGGPHAEVMAMRDAVEQGEDIRGATAYVTLEPCSHHGRTPPCANGLIEAGIARVVAAMVDPHPLVAGRGLAMLREAGIVVEAGLLAGEARESLVGFLSRIERGRPWFRLKIAASLDGRTALANGESQWITGPAARADVQRLRARSCAMLTGSGTVLKDDPLLTVRDLDIGRQPLRVVLDSRAQMPVTAKMLAAPGRTLVVVAKAQAAHIAALEGAGAEVIALPDAQGRVDLAGLLAELGRRGINELTAEAGARLNGACLHSGLVDEVVLYQAPVLLGNAASGMADFSLGSLADKLAPRVAEVRQVGADTRYCLRFDGKS</sequence>
<dbReference type="PANTHER" id="PTHR38011">
    <property type="entry name" value="DIHYDROFOLATE REDUCTASE FAMILY PROTEIN (AFU_ORTHOLOGUE AFUA_8G06820)"/>
    <property type="match status" value="1"/>
</dbReference>
<feature type="binding site" evidence="15">
    <location>
        <position position="175"/>
    </location>
    <ligand>
        <name>substrate</name>
    </ligand>
</feature>
<evidence type="ECO:0000313" key="19">
    <source>
        <dbReference type="Proteomes" id="UP000317550"/>
    </source>
</evidence>
<evidence type="ECO:0000256" key="11">
    <source>
        <dbReference type="ARBA" id="ARBA00023002"/>
    </source>
</evidence>
<dbReference type="GO" id="GO:0009231">
    <property type="term" value="P:riboflavin biosynthetic process"/>
    <property type="evidence" value="ECO:0007669"/>
    <property type="project" value="UniProtKB-UniPathway"/>
</dbReference>
<dbReference type="PIRSF" id="PIRSF006769">
    <property type="entry name" value="RibD"/>
    <property type="match status" value="1"/>
</dbReference>
<comment type="pathway">
    <text evidence="2 13">Cofactor biosynthesis; riboflavin biosynthesis; 5-amino-6-(D-ribitylamino)uracil from GTP: step 2/4.</text>
</comment>
<dbReference type="GO" id="GO:0008270">
    <property type="term" value="F:zinc ion binding"/>
    <property type="evidence" value="ECO:0007669"/>
    <property type="project" value="InterPro"/>
</dbReference>
<protein>
    <recommendedName>
        <fullName evidence="13">Riboflavin biosynthesis protein RibD</fullName>
    </recommendedName>
    <domain>
        <recommendedName>
            <fullName evidence="13">Diaminohydroxyphosphoribosylaminopyrimidine deaminase</fullName>
            <shortName evidence="13">DRAP deaminase</shortName>
            <ecNumber evidence="13">3.5.4.26</ecNumber>
        </recommendedName>
        <alternativeName>
            <fullName evidence="13">Riboflavin-specific deaminase</fullName>
        </alternativeName>
    </domain>
    <domain>
        <recommendedName>
            <fullName evidence="13">5-amino-6-(5-phosphoribosylamino)uracil reductase</fullName>
            <ecNumber evidence="13">1.1.1.193</ecNumber>
        </recommendedName>
        <alternativeName>
            <fullName evidence="13">HTP reductase</fullName>
        </alternativeName>
    </domain>
</protein>
<evidence type="ECO:0000256" key="7">
    <source>
        <dbReference type="ARBA" id="ARBA00022723"/>
    </source>
</evidence>
<keyword evidence="7 13" id="KW-0479">Metal-binding</keyword>
<dbReference type="Gene3D" id="3.40.140.10">
    <property type="entry name" value="Cytidine Deaminase, domain 2"/>
    <property type="match status" value="1"/>
</dbReference>
<feature type="binding site" evidence="15">
    <location>
        <position position="161"/>
    </location>
    <ligand>
        <name>NADP(+)</name>
        <dbReference type="ChEBI" id="CHEBI:58349"/>
    </ligand>
</feature>
<evidence type="ECO:0000256" key="6">
    <source>
        <dbReference type="ARBA" id="ARBA00022619"/>
    </source>
</evidence>
<feature type="binding site" evidence="16">
    <location>
        <position position="82"/>
    </location>
    <ligand>
        <name>Zn(2+)</name>
        <dbReference type="ChEBI" id="CHEBI:29105"/>
        <note>catalytic</note>
    </ligand>
</feature>
<keyword evidence="11 13" id="KW-0560">Oxidoreductase</keyword>
<dbReference type="EC" id="3.5.4.26" evidence="13"/>
<keyword evidence="19" id="KW-1185">Reference proteome</keyword>
<evidence type="ECO:0000256" key="1">
    <source>
        <dbReference type="ARBA" id="ARBA00002151"/>
    </source>
</evidence>
<proteinExistence type="inferred from homology"/>
<dbReference type="RefSeq" id="WP_144279810.1">
    <property type="nucleotide sequence ID" value="NZ_CP041730.1"/>
</dbReference>
<dbReference type="GO" id="GO:0008835">
    <property type="term" value="F:diaminohydroxyphosphoribosylaminopyrimidine deaminase activity"/>
    <property type="evidence" value="ECO:0007669"/>
    <property type="project" value="UniProtKB-EC"/>
</dbReference>
<evidence type="ECO:0000259" key="17">
    <source>
        <dbReference type="PROSITE" id="PS51747"/>
    </source>
</evidence>
<feature type="active site" description="Proton donor" evidence="14">
    <location>
        <position position="56"/>
    </location>
</feature>
<comment type="cofactor">
    <cofactor evidence="13 16">
        <name>Zn(2+)</name>
        <dbReference type="ChEBI" id="CHEBI:29105"/>
    </cofactor>
    <text evidence="13 16">Binds 1 zinc ion.</text>
</comment>
<dbReference type="NCBIfam" id="TIGR00326">
    <property type="entry name" value="eubact_ribD"/>
    <property type="match status" value="1"/>
</dbReference>
<dbReference type="SUPFAM" id="SSF53927">
    <property type="entry name" value="Cytidine deaminase-like"/>
    <property type="match status" value="1"/>
</dbReference>
<dbReference type="EC" id="1.1.1.193" evidence="13"/>
<dbReference type="Pfam" id="PF00383">
    <property type="entry name" value="dCMP_cyt_deam_1"/>
    <property type="match status" value="1"/>
</dbReference>
<evidence type="ECO:0000256" key="2">
    <source>
        <dbReference type="ARBA" id="ARBA00004882"/>
    </source>
</evidence>
<dbReference type="Pfam" id="PF01872">
    <property type="entry name" value="RibD_C"/>
    <property type="match status" value="1"/>
</dbReference>
<dbReference type="InterPro" id="IPR002125">
    <property type="entry name" value="CMP_dCMP_dom"/>
</dbReference>
<evidence type="ECO:0000256" key="13">
    <source>
        <dbReference type="PIRNR" id="PIRNR006769"/>
    </source>
</evidence>
<feature type="binding site" evidence="15">
    <location>
        <position position="203"/>
    </location>
    <ligand>
        <name>substrate</name>
    </ligand>
</feature>
<dbReference type="InterPro" id="IPR024072">
    <property type="entry name" value="DHFR-like_dom_sf"/>
</dbReference>
<accession>A0A516SJU8</accession>
<keyword evidence="10 13" id="KW-0521">NADP</keyword>
<dbReference type="PANTHER" id="PTHR38011:SF7">
    <property type="entry name" value="2,5-DIAMINO-6-RIBOSYLAMINO-4(3H)-PYRIMIDINONE 5'-PHOSPHATE REDUCTASE"/>
    <property type="match status" value="1"/>
</dbReference>
<dbReference type="OrthoDB" id="9800865at2"/>
<dbReference type="FunFam" id="3.40.140.10:FF:000025">
    <property type="entry name" value="Riboflavin biosynthesis protein RibD"/>
    <property type="match status" value="1"/>
</dbReference>
<comment type="catalytic activity">
    <reaction evidence="13">
        <text>5-amino-6-(5-phospho-D-ribitylamino)uracil + NADP(+) = 5-amino-6-(5-phospho-D-ribosylamino)uracil + NADPH + H(+)</text>
        <dbReference type="Rhea" id="RHEA:17845"/>
        <dbReference type="ChEBI" id="CHEBI:15378"/>
        <dbReference type="ChEBI" id="CHEBI:57783"/>
        <dbReference type="ChEBI" id="CHEBI:58349"/>
        <dbReference type="ChEBI" id="CHEBI:58421"/>
        <dbReference type="ChEBI" id="CHEBI:58453"/>
        <dbReference type="EC" id="1.1.1.193"/>
    </reaction>
</comment>
<reference evidence="19" key="1">
    <citation type="submission" date="2019-07" db="EMBL/GenBank/DDBJ databases">
        <title>Chitinimonas sp. nov., isolated from Ny-Alesund, arctica soil.</title>
        <authorList>
            <person name="Xu Q."/>
            <person name="Peng F."/>
        </authorList>
    </citation>
    <scope>NUCLEOTIDE SEQUENCE [LARGE SCALE GENOMIC DNA]</scope>
    <source>
        <strain evidence="19">R3-44</strain>
    </source>
</reference>
<name>A0A516SJU8_9NEIS</name>
<feature type="binding site" evidence="16">
    <location>
        <position position="54"/>
    </location>
    <ligand>
        <name>Zn(2+)</name>
        <dbReference type="ChEBI" id="CHEBI:29105"/>
        <note>catalytic</note>
    </ligand>
</feature>
<evidence type="ECO:0000256" key="5">
    <source>
        <dbReference type="ARBA" id="ARBA00007417"/>
    </source>
</evidence>
<feature type="binding site" evidence="15">
    <location>
        <position position="177"/>
    </location>
    <ligand>
        <name>NADP(+)</name>
        <dbReference type="ChEBI" id="CHEBI:58349"/>
    </ligand>
</feature>
<feature type="binding site" evidence="15">
    <location>
        <position position="229"/>
    </location>
    <ligand>
        <name>NADP(+)</name>
        <dbReference type="ChEBI" id="CHEBI:58349"/>
    </ligand>
</feature>
<dbReference type="Proteomes" id="UP000317550">
    <property type="component" value="Chromosome"/>
</dbReference>
<gene>
    <name evidence="18" type="primary">ribD</name>
    <name evidence="18" type="ORF">FNU76_19840</name>
</gene>
<dbReference type="InterPro" id="IPR011549">
    <property type="entry name" value="RibD_C"/>
</dbReference>
<feature type="binding site" evidence="16">
    <location>
        <position position="91"/>
    </location>
    <ligand>
        <name>Zn(2+)</name>
        <dbReference type="ChEBI" id="CHEBI:29105"/>
        <note>catalytic</note>
    </ligand>
</feature>
<comment type="function">
    <text evidence="1 13">Converts 2,5-diamino-6-(ribosylamino)-4(3h)-pyrimidinone 5'-phosphate into 5-amino-6-(ribosylamino)-2,4(1h,3h)-pyrimidinedione 5'-phosphate.</text>
</comment>
<dbReference type="InterPro" id="IPR004794">
    <property type="entry name" value="Eubact_RibD"/>
</dbReference>
<comment type="similarity">
    <text evidence="4 13">In the N-terminal section; belongs to the cytidine and deoxycytidylate deaminase family.</text>
</comment>
<keyword evidence="8 13" id="KW-0378">Hydrolase</keyword>
<dbReference type="InterPro" id="IPR016193">
    <property type="entry name" value="Cytidine_deaminase-like"/>
</dbReference>
<feature type="domain" description="CMP/dCMP-type deaminase" evidence="17">
    <location>
        <begin position="5"/>
        <end position="130"/>
    </location>
</feature>
<dbReference type="CDD" id="cd01284">
    <property type="entry name" value="Riboflavin_deaminase-reductase"/>
    <property type="match status" value="1"/>
</dbReference>
<feature type="binding site" evidence="15">
    <location>
        <begin position="300"/>
        <end position="306"/>
    </location>
    <ligand>
        <name>NADP(+)</name>
        <dbReference type="ChEBI" id="CHEBI:58349"/>
    </ligand>
</feature>
<evidence type="ECO:0000256" key="16">
    <source>
        <dbReference type="PIRSR" id="PIRSR006769-3"/>
    </source>
</evidence>
<dbReference type="InterPro" id="IPR050765">
    <property type="entry name" value="Riboflavin_Biosynth_HTPR"/>
</dbReference>
<evidence type="ECO:0000313" key="18">
    <source>
        <dbReference type="EMBL" id="QDQ28427.1"/>
    </source>
</evidence>
<comment type="pathway">
    <text evidence="3 13">Cofactor biosynthesis; riboflavin biosynthesis; 5-amino-6-(D-ribitylamino)uracil from GTP: step 3/4.</text>
</comment>
<comment type="catalytic activity">
    <reaction evidence="13">
        <text>2,5-diamino-6-hydroxy-4-(5-phosphoribosylamino)-pyrimidine + H2O + H(+) = 5-amino-6-(5-phospho-D-ribosylamino)uracil + NH4(+)</text>
        <dbReference type="Rhea" id="RHEA:21868"/>
        <dbReference type="ChEBI" id="CHEBI:15377"/>
        <dbReference type="ChEBI" id="CHEBI:15378"/>
        <dbReference type="ChEBI" id="CHEBI:28938"/>
        <dbReference type="ChEBI" id="CHEBI:58453"/>
        <dbReference type="ChEBI" id="CHEBI:58614"/>
        <dbReference type="EC" id="3.5.4.26"/>
    </reaction>
</comment>
<dbReference type="AlphaFoldDB" id="A0A516SJU8"/>
<dbReference type="NCBIfam" id="TIGR00227">
    <property type="entry name" value="ribD_Cterm"/>
    <property type="match status" value="1"/>
</dbReference>
<keyword evidence="6 13" id="KW-0686">Riboflavin biosynthesis</keyword>
<feature type="binding site" evidence="15">
    <location>
        <position position="211"/>
    </location>
    <ligand>
        <name>substrate</name>
    </ligand>
</feature>
<dbReference type="EMBL" id="CP041730">
    <property type="protein sequence ID" value="QDQ28427.1"/>
    <property type="molecule type" value="Genomic_DNA"/>
</dbReference>
<dbReference type="UniPathway" id="UPA00275">
    <property type="reaction ID" value="UER00401"/>
</dbReference>
<dbReference type="PROSITE" id="PS51747">
    <property type="entry name" value="CYT_DCMP_DEAMINASES_2"/>
    <property type="match status" value="1"/>
</dbReference>
<evidence type="ECO:0000256" key="9">
    <source>
        <dbReference type="ARBA" id="ARBA00022833"/>
    </source>
</evidence>
<dbReference type="PROSITE" id="PS00903">
    <property type="entry name" value="CYT_DCMP_DEAMINASES_1"/>
    <property type="match status" value="1"/>
</dbReference>
<organism evidence="18 19">
    <name type="scientific">Chitinimonas arctica</name>
    <dbReference type="NCBI Taxonomy" id="2594795"/>
    <lineage>
        <taxon>Bacteria</taxon>
        <taxon>Pseudomonadati</taxon>
        <taxon>Pseudomonadota</taxon>
        <taxon>Betaproteobacteria</taxon>
        <taxon>Neisseriales</taxon>
        <taxon>Chitinibacteraceae</taxon>
        <taxon>Chitinimonas</taxon>
    </lineage>
</organism>
<evidence type="ECO:0000256" key="12">
    <source>
        <dbReference type="ARBA" id="ARBA00023268"/>
    </source>
</evidence>
<keyword evidence="9 13" id="KW-0862">Zinc</keyword>
<feature type="binding site" evidence="15">
    <location>
        <position position="298"/>
    </location>
    <ligand>
        <name>substrate</name>
    </ligand>
</feature>
<comment type="similarity">
    <text evidence="5 13">In the C-terminal section; belongs to the HTP reductase family.</text>
</comment>
<dbReference type="Gene3D" id="3.40.430.10">
    <property type="entry name" value="Dihydrofolate Reductase, subunit A"/>
    <property type="match status" value="1"/>
</dbReference>
<feature type="binding site" evidence="15">
    <location>
        <position position="214"/>
    </location>
    <ligand>
        <name>substrate</name>
    </ligand>
</feature>
<evidence type="ECO:0000256" key="14">
    <source>
        <dbReference type="PIRSR" id="PIRSR006769-1"/>
    </source>
</evidence>
<evidence type="ECO:0000256" key="10">
    <source>
        <dbReference type="ARBA" id="ARBA00022857"/>
    </source>
</evidence>
<evidence type="ECO:0000256" key="15">
    <source>
        <dbReference type="PIRSR" id="PIRSR006769-2"/>
    </source>
</evidence>
<dbReference type="KEGG" id="cari:FNU76_19840"/>
<evidence type="ECO:0000256" key="4">
    <source>
        <dbReference type="ARBA" id="ARBA00005259"/>
    </source>
</evidence>
<feature type="binding site" evidence="15">
    <location>
        <position position="191"/>
    </location>
    <ligand>
        <name>substrate</name>
    </ligand>
</feature>
<feature type="binding site" evidence="15">
    <location>
        <position position="207"/>
    </location>
    <ligand>
        <name>NADP(+)</name>
        <dbReference type="ChEBI" id="CHEBI:58349"/>
    </ligand>
</feature>